<evidence type="ECO:0000256" key="3">
    <source>
        <dbReference type="ARBA" id="ARBA00022832"/>
    </source>
</evidence>
<keyword evidence="14" id="KW-1185">Reference proteome</keyword>
<dbReference type="PANTHER" id="PTHR43612">
    <property type="entry name" value="TRIFUNCTIONAL ENZYME SUBUNIT ALPHA"/>
    <property type="match status" value="1"/>
</dbReference>
<comment type="catalytic activity">
    <reaction evidence="10">
        <text>a (3S)-3-hydroxyacyl-CoA + NAD(+) = a 3-oxoacyl-CoA + NADH + H(+)</text>
        <dbReference type="Rhea" id="RHEA:22432"/>
        <dbReference type="ChEBI" id="CHEBI:15378"/>
        <dbReference type="ChEBI" id="CHEBI:57318"/>
        <dbReference type="ChEBI" id="CHEBI:57540"/>
        <dbReference type="ChEBI" id="CHEBI:57945"/>
        <dbReference type="ChEBI" id="CHEBI:90726"/>
        <dbReference type="EC" id="1.1.1.35"/>
    </reaction>
</comment>
<keyword evidence="6" id="KW-0520">NAD</keyword>
<dbReference type="InterPro" id="IPR006108">
    <property type="entry name" value="3HC_DH_C"/>
</dbReference>
<dbReference type="RefSeq" id="WP_346580421.1">
    <property type="nucleotide sequence ID" value="NZ_JBDJNQ010000001.1"/>
</dbReference>
<keyword evidence="9" id="KW-0511">Multifunctional enzyme</keyword>
<organism evidence="13 14">
    <name type="scientific">Sphingobacterium kitahiroshimense</name>
    <dbReference type="NCBI Taxonomy" id="470446"/>
    <lineage>
        <taxon>Bacteria</taxon>
        <taxon>Pseudomonadati</taxon>
        <taxon>Bacteroidota</taxon>
        <taxon>Sphingobacteriia</taxon>
        <taxon>Sphingobacteriales</taxon>
        <taxon>Sphingobacteriaceae</taxon>
        <taxon>Sphingobacterium</taxon>
    </lineage>
</organism>
<evidence type="ECO:0000256" key="10">
    <source>
        <dbReference type="ARBA" id="ARBA00049556"/>
    </source>
</evidence>
<evidence type="ECO:0000256" key="6">
    <source>
        <dbReference type="ARBA" id="ARBA00023027"/>
    </source>
</evidence>
<name>A0ABV0BN26_9SPHI</name>
<dbReference type="Gene3D" id="3.90.226.10">
    <property type="entry name" value="2-enoyl-CoA Hydratase, Chain A, domain 1"/>
    <property type="match status" value="1"/>
</dbReference>
<dbReference type="EMBL" id="JBDJNQ010000001">
    <property type="protein sequence ID" value="MEN5375904.1"/>
    <property type="molecule type" value="Genomic_DNA"/>
</dbReference>
<evidence type="ECO:0000313" key="14">
    <source>
        <dbReference type="Proteomes" id="UP001409291"/>
    </source>
</evidence>
<dbReference type="InterPro" id="IPR050136">
    <property type="entry name" value="FA_oxidation_alpha_subunit"/>
</dbReference>
<feature type="domain" description="3-hydroxyacyl-CoA dehydrogenase C-terminal" evidence="11">
    <location>
        <begin position="489"/>
        <end position="581"/>
    </location>
</feature>
<dbReference type="Gene3D" id="1.10.1040.50">
    <property type="match status" value="1"/>
</dbReference>
<dbReference type="SUPFAM" id="SSF51735">
    <property type="entry name" value="NAD(P)-binding Rossmann-fold domains"/>
    <property type="match status" value="1"/>
</dbReference>
<evidence type="ECO:0000313" key="13">
    <source>
        <dbReference type="EMBL" id="MEN5375904.1"/>
    </source>
</evidence>
<keyword evidence="8" id="KW-0456">Lyase</keyword>
<dbReference type="Proteomes" id="UP001409291">
    <property type="component" value="Unassembled WGS sequence"/>
</dbReference>
<reference evidence="13 14" key="1">
    <citation type="submission" date="2024-04" db="EMBL/GenBank/DDBJ databases">
        <title>WGS of bacteria from Torrens River.</title>
        <authorList>
            <person name="Wyrsch E.R."/>
            <person name="Drigo B."/>
        </authorList>
    </citation>
    <scope>NUCLEOTIDE SEQUENCE [LARGE SCALE GENOMIC DNA]</scope>
    <source>
        <strain evidence="13 14">TWI391</strain>
    </source>
</reference>
<keyword evidence="7" id="KW-0443">Lipid metabolism</keyword>
<dbReference type="Gene3D" id="3.40.50.720">
    <property type="entry name" value="NAD(P)-binding Rossmann-like Domain"/>
    <property type="match status" value="1"/>
</dbReference>
<comment type="caution">
    <text evidence="13">The sequence shown here is derived from an EMBL/GenBank/DDBJ whole genome shotgun (WGS) entry which is preliminary data.</text>
</comment>
<comment type="similarity">
    <text evidence="2">In the central section; belongs to the 3-hydroxyacyl-CoA dehydrogenase family.</text>
</comment>
<dbReference type="SUPFAM" id="SSF48179">
    <property type="entry name" value="6-phosphogluconate dehydrogenase C-terminal domain-like"/>
    <property type="match status" value="2"/>
</dbReference>
<evidence type="ECO:0000256" key="2">
    <source>
        <dbReference type="ARBA" id="ARBA00007005"/>
    </source>
</evidence>
<proteinExistence type="inferred from homology"/>
<gene>
    <name evidence="13" type="ORF">ABE541_01385</name>
</gene>
<dbReference type="Pfam" id="PF00378">
    <property type="entry name" value="ECH_1"/>
    <property type="match status" value="1"/>
</dbReference>
<evidence type="ECO:0000259" key="12">
    <source>
        <dbReference type="Pfam" id="PF02737"/>
    </source>
</evidence>
<evidence type="ECO:0000256" key="9">
    <source>
        <dbReference type="ARBA" id="ARBA00023268"/>
    </source>
</evidence>
<dbReference type="Pfam" id="PF00725">
    <property type="entry name" value="3HCDH"/>
    <property type="match status" value="1"/>
</dbReference>
<evidence type="ECO:0000256" key="1">
    <source>
        <dbReference type="ARBA" id="ARBA00005005"/>
    </source>
</evidence>
<comment type="pathway">
    <text evidence="1">Lipid metabolism; fatty acid beta-oxidation.</text>
</comment>
<evidence type="ECO:0000256" key="4">
    <source>
        <dbReference type="ARBA" id="ARBA00022963"/>
    </source>
</evidence>
<dbReference type="InterPro" id="IPR006176">
    <property type="entry name" value="3-OHacyl-CoA_DH_NAD-bd"/>
</dbReference>
<dbReference type="SUPFAM" id="SSF52096">
    <property type="entry name" value="ClpP/crotonase"/>
    <property type="match status" value="1"/>
</dbReference>
<dbReference type="PANTHER" id="PTHR43612:SF3">
    <property type="entry name" value="TRIFUNCTIONAL ENZYME SUBUNIT ALPHA, MITOCHONDRIAL"/>
    <property type="match status" value="1"/>
</dbReference>
<sequence>MDKINPIYFTYFLSERDEQGVVLISPLISTETIHGNDLERLEEFVTIIRDQINLNEVKGIIFKNPLIGQAINYDSLLKQALDENSFKLRLKSLLSNFNDLNQQKKPIVGLMDSDCISLQLSTQLWAHCRIALEQIKIGFPEVNYGLFPGFGATIQITEILDAQDALPLVLQAKIITAQKAKEIGLIDLISSNIDHAIFLAKTWILEHVHEQARKPTPLWDEAQWDNLTVPIKKRNLGIKPNIDNCMAVIYQKHNLSKQEALRIEIAYFIQTLRDPITCSIIRTQYFGINEATKATDPLVHTPFELQRMAILGAGMMGSGIAFEAARSGIDVILKDVTLQQAEQGKKYAEKVSAKWVELGKMNEEKRQALLSRISPTDQTKDFGEVDLIIEAVFEDKNLKAAVSTETLPFLNNNGFFASNTTSLPISELALVSPKPENFIGMHFFSPVDRMALVEIIRGKQTSEQTLSKALKVVRQLGKIPIVVHDGPAFFTSRIFFNYLLEAVTMLLEGIPASLIDEQARNAGFAVGPLAVLDEISLSLMLHVYDQLPHLHPSQRRCYDYLKKLVDSGRNGRKSNRGFYDYEIASGKKAIWQDSNLPTLTTLPETINIQDRLLHVMALDSYRCLIEGILDRPIDGDIGATLGIGYPIHTGGVFGHIDQVGLQKFVKDCQRFERLGEQWMIPTSLHQLAAENFTFYLGLQSNWPIQKQNL</sequence>
<evidence type="ECO:0000259" key="11">
    <source>
        <dbReference type="Pfam" id="PF00725"/>
    </source>
</evidence>
<evidence type="ECO:0000256" key="5">
    <source>
        <dbReference type="ARBA" id="ARBA00023002"/>
    </source>
</evidence>
<keyword evidence="4" id="KW-0442">Lipid degradation</keyword>
<evidence type="ECO:0000256" key="8">
    <source>
        <dbReference type="ARBA" id="ARBA00023239"/>
    </source>
</evidence>
<dbReference type="InterPro" id="IPR008927">
    <property type="entry name" value="6-PGluconate_DH-like_C_sf"/>
</dbReference>
<protein>
    <submittedName>
        <fullName evidence="13">3-hydroxyacyl-CoA dehydrogenase NAD-binding domain-containing protein</fullName>
    </submittedName>
</protein>
<keyword evidence="3" id="KW-0276">Fatty acid metabolism</keyword>
<dbReference type="InterPro" id="IPR001753">
    <property type="entry name" value="Enoyl-CoA_hydra/iso"/>
</dbReference>
<dbReference type="InterPro" id="IPR029045">
    <property type="entry name" value="ClpP/crotonase-like_dom_sf"/>
</dbReference>
<dbReference type="Pfam" id="PF02737">
    <property type="entry name" value="3HCDH_N"/>
    <property type="match status" value="1"/>
</dbReference>
<feature type="domain" description="3-hydroxyacyl-CoA dehydrogenase NAD binding" evidence="12">
    <location>
        <begin position="308"/>
        <end position="485"/>
    </location>
</feature>
<dbReference type="InterPro" id="IPR036291">
    <property type="entry name" value="NAD(P)-bd_dom_sf"/>
</dbReference>
<keyword evidence="5" id="KW-0560">Oxidoreductase</keyword>
<evidence type="ECO:0000256" key="7">
    <source>
        <dbReference type="ARBA" id="ARBA00023098"/>
    </source>
</evidence>
<dbReference type="CDD" id="cd06558">
    <property type="entry name" value="crotonase-like"/>
    <property type="match status" value="1"/>
</dbReference>
<accession>A0ABV0BN26</accession>